<organism evidence="1 2">
    <name type="scientific">Mucispirillum schaedleri ASF457</name>
    <dbReference type="NCBI Taxonomy" id="1379858"/>
    <lineage>
        <taxon>Bacteria</taxon>
        <taxon>Pseudomonadati</taxon>
        <taxon>Deferribacterota</taxon>
        <taxon>Deferribacteres</taxon>
        <taxon>Deferribacterales</taxon>
        <taxon>Mucispirillaceae</taxon>
        <taxon>Mucispirillum</taxon>
    </lineage>
</organism>
<dbReference type="KEGG" id="msch:N508_000064"/>
<accession>V2Q867</accession>
<gene>
    <name evidence="1" type="ORF">N508_000064</name>
</gene>
<protein>
    <submittedName>
        <fullName evidence="1">Uncharacterized protein</fullName>
    </submittedName>
</protein>
<dbReference type="RefSeq" id="WP_023276744.1">
    <property type="nucleotide sequence ID" value="NZ_CP097562.1"/>
</dbReference>
<dbReference type="AlphaFoldDB" id="V2Q867"/>
<dbReference type="EMBL" id="CP097562">
    <property type="protein sequence ID" value="USF23011.1"/>
    <property type="molecule type" value="Genomic_DNA"/>
</dbReference>
<sequence length="287" mass="34267">MDTYKLRPKWTKINTISKENFEKDTGKLEPYYQVDRDSQYAVCPACDNPISIIGLYNPNTKIRPYGKHYPKTVEKLAVYDRYRYEACPYASHVWKDTTKNVKSKIDGVAKEVIEFMQENFDSVIRLLRQITGIVFNDKLIEQMIQHFLSVKGYAYHNAYVMNSAWIFGYMQWRVRFYGMIIDNTHPIYNALTSHPCVKIENNRLVTNNEFIKPEFYFLLHRTQQKQNIKSEYINYYIDINEHNIFEQEIKIDLSQFSSILNRKTAKTDNDIRYIEMFRNACKQYLVL</sequence>
<reference evidence="1" key="2">
    <citation type="submission" date="2022-05" db="EMBL/GenBank/DDBJ databases">
        <authorList>
            <person name="Proctor A.L."/>
            <person name="Phillips G.J."/>
            <person name="Wannemuehler M.J."/>
        </authorList>
    </citation>
    <scope>NUCLEOTIDE SEQUENCE</scope>
    <source>
        <strain evidence="1">ASF457</strain>
    </source>
</reference>
<dbReference type="Proteomes" id="UP000017429">
    <property type="component" value="Chromosome"/>
</dbReference>
<dbReference type="eggNOG" id="ENOG5032NU8">
    <property type="taxonomic scope" value="Bacteria"/>
</dbReference>
<dbReference type="OrthoDB" id="6983824at2"/>
<reference evidence="1" key="1">
    <citation type="journal article" date="2014" name="Genome Announc.">
        <title>Draft genome sequences of the altered schaedler flora, a defined bacterial community from gnotobiotic mice.</title>
        <authorList>
            <person name="Wannemuehler M.J."/>
            <person name="Overstreet A.M."/>
            <person name="Ward D.V."/>
            <person name="Phillips G.J."/>
        </authorList>
    </citation>
    <scope>NUCLEOTIDE SEQUENCE</scope>
    <source>
        <strain evidence="1">ASF457</strain>
    </source>
</reference>
<reference evidence="1" key="3">
    <citation type="submission" date="2022-06" db="EMBL/GenBank/DDBJ databases">
        <title>Resources to Facilitate Use of the Altered Schaedler Flora (ASF) Mouse Model to Study Microbiome Function.</title>
        <authorList>
            <person name="Proctor A."/>
            <person name="Parvinroo S."/>
            <person name="Richie T."/>
            <person name="Jia X."/>
            <person name="Lee S.T.M."/>
            <person name="Karp P.D."/>
            <person name="Paley S."/>
            <person name="Kostic A.D."/>
            <person name="Pierre J.F."/>
            <person name="Wannemuehler M.J."/>
            <person name="Phillips G.J."/>
        </authorList>
    </citation>
    <scope>NUCLEOTIDE SEQUENCE</scope>
    <source>
        <strain evidence="1">ASF457</strain>
    </source>
</reference>
<keyword evidence="2" id="KW-1185">Reference proteome</keyword>
<evidence type="ECO:0000313" key="2">
    <source>
        <dbReference type="Proteomes" id="UP000017429"/>
    </source>
</evidence>
<evidence type="ECO:0000313" key="1">
    <source>
        <dbReference type="EMBL" id="USF23011.1"/>
    </source>
</evidence>
<proteinExistence type="predicted"/>
<name>V2Q867_9BACT</name>